<keyword evidence="9" id="KW-0472">Membrane</keyword>
<dbReference type="FunFam" id="2.10.110.10:FF:000029">
    <property type="entry name" value="LIM and senescent cell antigen-like-containing domain protein"/>
    <property type="match status" value="1"/>
</dbReference>
<dbReference type="CDD" id="cd09333">
    <property type="entry name" value="LIM3_PINCH"/>
    <property type="match status" value="1"/>
</dbReference>
<dbReference type="GO" id="GO:0005925">
    <property type="term" value="C:focal adhesion"/>
    <property type="evidence" value="ECO:0007669"/>
    <property type="project" value="UniProtKB-SubCell"/>
</dbReference>
<evidence type="ECO:0000313" key="14">
    <source>
        <dbReference type="Ensembl" id="ENSCAFP00040031491.1"/>
    </source>
</evidence>
<feature type="domain" description="LIM zinc-binding" evidence="13">
    <location>
        <begin position="362"/>
        <end position="421"/>
    </location>
</feature>
<dbReference type="InterPro" id="IPR001781">
    <property type="entry name" value="Znf_LIM"/>
</dbReference>
<dbReference type="PROSITE" id="PS00478">
    <property type="entry name" value="LIM_DOMAIN_1"/>
    <property type="match status" value="1"/>
</dbReference>
<feature type="domain" description="LIM zinc-binding" evidence="13">
    <location>
        <begin position="302"/>
        <end position="361"/>
    </location>
</feature>
<dbReference type="Proteomes" id="UP000694542">
    <property type="component" value="Chromosome 19"/>
</dbReference>
<proteinExistence type="predicted"/>
<keyword evidence="4 12" id="KW-0479">Metal-binding</keyword>
<evidence type="ECO:0000256" key="10">
    <source>
        <dbReference type="ARBA" id="ARBA00074076"/>
    </source>
</evidence>
<evidence type="ECO:0000256" key="4">
    <source>
        <dbReference type="ARBA" id="ARBA00022723"/>
    </source>
</evidence>
<dbReference type="Pfam" id="PF00412">
    <property type="entry name" value="LIM"/>
    <property type="match status" value="4"/>
</dbReference>
<evidence type="ECO:0000256" key="1">
    <source>
        <dbReference type="ARBA" id="ARBA00004246"/>
    </source>
</evidence>
<organism evidence="14 15">
    <name type="scientific">Canis lupus familiaris</name>
    <name type="common">Dog</name>
    <name type="synonym">Canis familiaris</name>
    <dbReference type="NCBI Taxonomy" id="9615"/>
    <lineage>
        <taxon>Eukaryota</taxon>
        <taxon>Metazoa</taxon>
        <taxon>Chordata</taxon>
        <taxon>Craniata</taxon>
        <taxon>Vertebrata</taxon>
        <taxon>Euteleostomi</taxon>
        <taxon>Mammalia</taxon>
        <taxon>Eutheria</taxon>
        <taxon>Laurasiatheria</taxon>
        <taxon>Carnivora</taxon>
        <taxon>Caniformia</taxon>
        <taxon>Canidae</taxon>
        <taxon>Canis</taxon>
    </lineage>
</organism>
<dbReference type="FunFam" id="2.10.110.10:FF:000011">
    <property type="entry name" value="Lim and senescent cell antigen-like-containing"/>
    <property type="match status" value="1"/>
</dbReference>
<dbReference type="CDD" id="cd09332">
    <property type="entry name" value="LIM2_PINCH"/>
    <property type="match status" value="1"/>
</dbReference>
<evidence type="ECO:0000256" key="3">
    <source>
        <dbReference type="ARBA" id="ARBA00022475"/>
    </source>
</evidence>
<reference evidence="14" key="1">
    <citation type="submission" date="2018-10" db="EMBL/GenBank/DDBJ databases">
        <title>De novo assembly of a Great Dane genome.</title>
        <authorList>
            <person name="Kidd J.M."/>
            <person name="Pendleton A.L."/>
            <person name="Shen F."/>
            <person name="Emery S."/>
        </authorList>
    </citation>
    <scope>NUCLEOTIDE SEQUENCE [LARGE SCALE GENOMIC DNA]</scope>
    <source>
        <strain evidence="14">Great Dane</strain>
    </source>
</reference>
<dbReference type="SUPFAM" id="SSF57716">
    <property type="entry name" value="Glucocorticoid receptor-like (DNA-binding domain)"/>
    <property type="match status" value="5"/>
</dbReference>
<dbReference type="AlphaFoldDB" id="A0A8C0T9P4"/>
<dbReference type="FunFam" id="2.10.110.10:FF:000019">
    <property type="entry name" value="Lim and senescent cell antigen-like-containing"/>
    <property type="match status" value="1"/>
</dbReference>
<dbReference type="FunFam" id="2.10.110.10:FF:000017">
    <property type="entry name" value="Lim and senescent cell antigen-like-containing"/>
    <property type="match status" value="1"/>
</dbReference>
<dbReference type="Ensembl" id="ENSCAFT00040036164.1">
    <property type="protein sequence ID" value="ENSCAFP00040031491.1"/>
    <property type="gene ID" value="ENSCAFG00040019087.1"/>
</dbReference>
<keyword evidence="8 12" id="KW-0440">LIM domain</keyword>
<evidence type="ECO:0000256" key="11">
    <source>
        <dbReference type="ARBA" id="ARBA00077237"/>
    </source>
</evidence>
<dbReference type="CDD" id="cd09335">
    <property type="entry name" value="LIM5_PINCH"/>
    <property type="match status" value="1"/>
</dbReference>
<reference evidence="14" key="2">
    <citation type="submission" date="2025-08" db="UniProtKB">
        <authorList>
            <consortium name="Ensembl"/>
        </authorList>
    </citation>
    <scope>IDENTIFICATION</scope>
</reference>
<keyword evidence="7" id="KW-0965">Cell junction</keyword>
<accession>A0A8C0T9P4</accession>
<dbReference type="InterPro" id="IPR017351">
    <property type="entry name" value="PINCH-1-4-like"/>
</dbReference>
<evidence type="ECO:0000256" key="8">
    <source>
        <dbReference type="ARBA" id="ARBA00023038"/>
    </source>
</evidence>
<evidence type="ECO:0000256" key="5">
    <source>
        <dbReference type="ARBA" id="ARBA00022737"/>
    </source>
</evidence>
<dbReference type="GO" id="GO:0005886">
    <property type="term" value="C:plasma membrane"/>
    <property type="evidence" value="ECO:0007669"/>
    <property type="project" value="UniProtKB-SubCell"/>
</dbReference>
<name>A0A8C0T9P4_CANLF</name>
<keyword evidence="5" id="KW-0677">Repeat</keyword>
<dbReference type="PANTHER" id="PTHR24210">
    <property type="entry name" value="LIM DOMAIN-CONTAINING PROTEIN"/>
    <property type="match status" value="1"/>
</dbReference>
<evidence type="ECO:0000256" key="2">
    <source>
        <dbReference type="ARBA" id="ARBA00004413"/>
    </source>
</evidence>
<dbReference type="SMART" id="SM00132">
    <property type="entry name" value="LIM"/>
    <property type="match status" value="4"/>
</dbReference>
<dbReference type="Gene3D" id="2.10.110.10">
    <property type="entry name" value="Cysteine Rich Protein"/>
    <property type="match status" value="4"/>
</dbReference>
<evidence type="ECO:0000256" key="9">
    <source>
        <dbReference type="ARBA" id="ARBA00023136"/>
    </source>
</evidence>
<keyword evidence="3" id="KW-1003">Cell membrane</keyword>
<evidence type="ECO:0000256" key="12">
    <source>
        <dbReference type="PROSITE-ProRule" id="PRU00125"/>
    </source>
</evidence>
<protein>
    <recommendedName>
        <fullName evidence="10">LIM and senescent cell antigen-like-containing domain protein 2</fullName>
    </recommendedName>
    <alternativeName>
        <fullName evidence="11">Particularly interesting new Cys-His protein 2</fullName>
    </alternativeName>
</protein>
<dbReference type="PANTHER" id="PTHR24210:SF10">
    <property type="entry name" value="LIM AND SENESCENT CELL ANTIGEN-LIKE-CONTAINING DOMAIN PROTEIN 2"/>
    <property type="match status" value="1"/>
</dbReference>
<sequence length="447" mass="49494">MDFSHRGDTQEVGPSDIYKSDLIPALGSLPGPPGPRSCTNNSGFGGLALTGSQLLGDPSLCTPSCPVERASSSRFPPISRLWNAFLSAPSTPAVSSSSLPSPPGSLLWWEGWVLHSASCNGSNCTNWGACLAFLRVGPYPTKTDQLRGNDEGLPELSLLAHLQFEGRKYCEHDFQMLFAPCCGSCGEFIIGRVIKAMNNNWHPGCFRCELCDVELADLGFVKNAGRHLCRPCHNREKAKGLGKYVCQRCHLVIDEQPLMFKNDAYHPDHFSCTHCGKELTAEARELKGELYCLPCHDKMGVPICGACRRPIEGRVVNALGKQWHVEHFVCAKCEKPFLGHRHYEKKGLAYCETHYNQLFGDVCYNCSHVIEGDVVSALNKAWCVNCFSCSTCNSKLTLKNKFVEFDMKPVCKRCYEKFPLELKKRLKKLSELAARKAHPKSVGLNSA</sequence>
<comment type="subcellular location">
    <subcellularLocation>
        <location evidence="1">Cell junction</location>
        <location evidence="1">Focal adhesion</location>
    </subcellularLocation>
    <subcellularLocation>
        <location evidence="2">Cell membrane</location>
        <topology evidence="2">Peripheral membrane protein</topology>
        <orientation evidence="2">Cytoplasmic side</orientation>
    </subcellularLocation>
</comment>
<dbReference type="GO" id="GO:0046872">
    <property type="term" value="F:metal ion binding"/>
    <property type="evidence" value="ECO:0007669"/>
    <property type="project" value="UniProtKB-KW"/>
</dbReference>
<keyword evidence="6 12" id="KW-0862">Zinc</keyword>
<dbReference type="OrthoDB" id="20689at2759"/>
<dbReference type="PROSITE" id="PS50023">
    <property type="entry name" value="LIM_DOMAIN_2"/>
    <property type="match status" value="3"/>
</dbReference>
<evidence type="ECO:0000313" key="15">
    <source>
        <dbReference type="Proteomes" id="UP000694542"/>
    </source>
</evidence>
<feature type="domain" description="LIM zinc-binding" evidence="13">
    <location>
        <begin position="180"/>
        <end position="239"/>
    </location>
</feature>
<dbReference type="CDD" id="cd09334">
    <property type="entry name" value="LIM4_PINCH"/>
    <property type="match status" value="1"/>
</dbReference>
<evidence type="ECO:0000256" key="6">
    <source>
        <dbReference type="ARBA" id="ARBA00022833"/>
    </source>
</evidence>
<evidence type="ECO:0000256" key="7">
    <source>
        <dbReference type="ARBA" id="ARBA00022949"/>
    </source>
</evidence>
<evidence type="ECO:0000259" key="13">
    <source>
        <dbReference type="PROSITE" id="PS50023"/>
    </source>
</evidence>